<protein>
    <submittedName>
        <fullName evidence="1">Uncharacterized protein</fullName>
    </submittedName>
</protein>
<keyword evidence="2" id="KW-1185">Reference proteome</keyword>
<proteinExistence type="predicted"/>
<dbReference type="OrthoDB" id="4851849at2759"/>
<name>A0A0C9Z4G7_9AGAM</name>
<organism evidence="1 2">
    <name type="scientific">Pisolithus microcarpus 441</name>
    <dbReference type="NCBI Taxonomy" id="765257"/>
    <lineage>
        <taxon>Eukaryota</taxon>
        <taxon>Fungi</taxon>
        <taxon>Dikarya</taxon>
        <taxon>Basidiomycota</taxon>
        <taxon>Agaricomycotina</taxon>
        <taxon>Agaricomycetes</taxon>
        <taxon>Agaricomycetidae</taxon>
        <taxon>Boletales</taxon>
        <taxon>Sclerodermatineae</taxon>
        <taxon>Pisolithaceae</taxon>
        <taxon>Pisolithus</taxon>
    </lineage>
</organism>
<accession>A0A0C9Z4G7</accession>
<dbReference type="Proteomes" id="UP000054018">
    <property type="component" value="Unassembled WGS sequence"/>
</dbReference>
<dbReference type="AlphaFoldDB" id="A0A0C9Z4G7"/>
<evidence type="ECO:0000313" key="1">
    <source>
        <dbReference type="EMBL" id="KIK21029.1"/>
    </source>
</evidence>
<evidence type="ECO:0000313" key="2">
    <source>
        <dbReference type="Proteomes" id="UP000054018"/>
    </source>
</evidence>
<dbReference type="EMBL" id="KN833756">
    <property type="protein sequence ID" value="KIK21029.1"/>
    <property type="molecule type" value="Genomic_DNA"/>
</dbReference>
<reference evidence="1 2" key="1">
    <citation type="submission" date="2014-04" db="EMBL/GenBank/DDBJ databases">
        <authorList>
            <consortium name="DOE Joint Genome Institute"/>
            <person name="Kuo A."/>
            <person name="Kohler A."/>
            <person name="Costa M.D."/>
            <person name="Nagy L.G."/>
            <person name="Floudas D."/>
            <person name="Copeland A."/>
            <person name="Barry K.W."/>
            <person name="Cichocki N."/>
            <person name="Veneault-Fourrey C."/>
            <person name="LaButti K."/>
            <person name="Lindquist E.A."/>
            <person name="Lipzen A."/>
            <person name="Lundell T."/>
            <person name="Morin E."/>
            <person name="Murat C."/>
            <person name="Sun H."/>
            <person name="Tunlid A."/>
            <person name="Henrissat B."/>
            <person name="Grigoriev I.V."/>
            <person name="Hibbett D.S."/>
            <person name="Martin F."/>
            <person name="Nordberg H.P."/>
            <person name="Cantor M.N."/>
            <person name="Hua S.X."/>
        </authorList>
    </citation>
    <scope>NUCLEOTIDE SEQUENCE [LARGE SCALE GENOMIC DNA]</scope>
    <source>
        <strain evidence="1 2">441</strain>
    </source>
</reference>
<dbReference type="HOGENOM" id="CLU_128344_0_0_1"/>
<reference evidence="2" key="2">
    <citation type="submission" date="2015-01" db="EMBL/GenBank/DDBJ databases">
        <title>Evolutionary Origins and Diversification of the Mycorrhizal Mutualists.</title>
        <authorList>
            <consortium name="DOE Joint Genome Institute"/>
            <consortium name="Mycorrhizal Genomics Consortium"/>
            <person name="Kohler A."/>
            <person name="Kuo A."/>
            <person name="Nagy L.G."/>
            <person name="Floudas D."/>
            <person name="Copeland A."/>
            <person name="Barry K.W."/>
            <person name="Cichocki N."/>
            <person name="Veneault-Fourrey C."/>
            <person name="LaButti K."/>
            <person name="Lindquist E.A."/>
            <person name="Lipzen A."/>
            <person name="Lundell T."/>
            <person name="Morin E."/>
            <person name="Murat C."/>
            <person name="Riley R."/>
            <person name="Ohm R."/>
            <person name="Sun H."/>
            <person name="Tunlid A."/>
            <person name="Henrissat B."/>
            <person name="Grigoriev I.V."/>
            <person name="Hibbett D.S."/>
            <person name="Martin F."/>
        </authorList>
    </citation>
    <scope>NUCLEOTIDE SEQUENCE [LARGE SCALE GENOMIC DNA]</scope>
    <source>
        <strain evidence="2">441</strain>
    </source>
</reference>
<gene>
    <name evidence="1" type="ORF">PISMIDRAFT_567874</name>
</gene>
<sequence>MLPHTTAMADSTFQWENAEVFASLANLLSLRKGACLGPTERGDEDTEDDMDSAHARAGDDLKRRFLDSFSKVMSRSKGGECVACVALRESGNVDLEEPDGVKVTLLVARNEAFGDDDCNFCYKVERLLTALGAPERTYTKSVSYEACSLPIDTSAVLGTYRNLRRPCGRKGTLGGNSPLQ</sequence>